<dbReference type="Proteomes" id="UP000250266">
    <property type="component" value="Unassembled WGS sequence"/>
</dbReference>
<evidence type="ECO:0000313" key="8">
    <source>
        <dbReference type="Proteomes" id="UP000250266"/>
    </source>
</evidence>
<evidence type="ECO:0000256" key="1">
    <source>
        <dbReference type="ARBA" id="ARBA00004123"/>
    </source>
</evidence>
<name>A0A8E2E5F1_9PEZI</name>
<organism evidence="7 8">
    <name type="scientific">Lepidopterella palustris CBS 459.81</name>
    <dbReference type="NCBI Taxonomy" id="1314670"/>
    <lineage>
        <taxon>Eukaryota</taxon>
        <taxon>Fungi</taxon>
        <taxon>Dikarya</taxon>
        <taxon>Ascomycota</taxon>
        <taxon>Pezizomycotina</taxon>
        <taxon>Dothideomycetes</taxon>
        <taxon>Pleosporomycetidae</taxon>
        <taxon>Mytilinidiales</taxon>
        <taxon>Argynnaceae</taxon>
        <taxon>Lepidopterella</taxon>
    </lineage>
</organism>
<feature type="compositionally biased region" description="Basic and acidic residues" evidence="5">
    <location>
        <begin position="110"/>
        <end position="143"/>
    </location>
</feature>
<evidence type="ECO:0000256" key="3">
    <source>
        <dbReference type="ARBA" id="ARBA00023163"/>
    </source>
</evidence>
<dbReference type="PANTHER" id="PTHR13115:SF8">
    <property type="entry name" value="RNA POLYMERASE-ASSOCIATED PROTEIN RTF1 HOMOLOG"/>
    <property type="match status" value="1"/>
</dbReference>
<dbReference type="GO" id="GO:0016593">
    <property type="term" value="C:Cdc73/Paf1 complex"/>
    <property type="evidence" value="ECO:0007669"/>
    <property type="project" value="TreeGrafter"/>
</dbReference>
<gene>
    <name evidence="7" type="ORF">K432DRAFT_384491</name>
</gene>
<feature type="region of interest" description="Disordered" evidence="5">
    <location>
        <begin position="64"/>
        <end position="159"/>
    </location>
</feature>
<evidence type="ECO:0000256" key="5">
    <source>
        <dbReference type="SAM" id="MobiDB-lite"/>
    </source>
</evidence>
<dbReference type="GO" id="GO:1990269">
    <property type="term" value="F:RNA polymerase II C-terminal domain phosphoserine binding"/>
    <property type="evidence" value="ECO:0007669"/>
    <property type="project" value="TreeGrafter"/>
</dbReference>
<keyword evidence="2" id="KW-0805">Transcription regulation</keyword>
<feature type="domain" description="Plus3" evidence="6">
    <location>
        <begin position="170"/>
        <end position="307"/>
    </location>
</feature>
<dbReference type="SUPFAM" id="SSF159042">
    <property type="entry name" value="Plus3-like"/>
    <property type="match status" value="1"/>
</dbReference>
<feature type="compositionally biased region" description="Basic and acidic residues" evidence="5">
    <location>
        <begin position="64"/>
        <end position="74"/>
    </location>
</feature>
<dbReference type="InterPro" id="IPR004343">
    <property type="entry name" value="Plus-3_dom"/>
</dbReference>
<protein>
    <recommendedName>
        <fullName evidence="6">Plus3 domain-containing protein</fullName>
    </recommendedName>
</protein>
<dbReference type="EMBL" id="KV745109">
    <property type="protein sequence ID" value="OCK77667.1"/>
    <property type="molecule type" value="Genomic_DNA"/>
</dbReference>
<keyword evidence="8" id="KW-1185">Reference proteome</keyword>
<keyword evidence="3" id="KW-0804">Transcription</keyword>
<evidence type="ECO:0000259" key="6">
    <source>
        <dbReference type="PROSITE" id="PS51360"/>
    </source>
</evidence>
<feature type="region of interest" description="Disordered" evidence="5">
    <location>
        <begin position="379"/>
        <end position="449"/>
    </location>
</feature>
<proteinExistence type="predicted"/>
<dbReference type="PANTHER" id="PTHR13115">
    <property type="entry name" value="RNA POLYMERASE-ASSOCIATED PROTEIN RTF1 HOMOLOG"/>
    <property type="match status" value="1"/>
</dbReference>
<dbReference type="OrthoDB" id="166375at2759"/>
<evidence type="ECO:0000256" key="2">
    <source>
        <dbReference type="ARBA" id="ARBA00023015"/>
    </source>
</evidence>
<reference evidence="7 8" key="1">
    <citation type="journal article" date="2016" name="Nat. Commun.">
        <title>Ectomycorrhizal ecology is imprinted in the genome of the dominant symbiotic fungus Cenococcum geophilum.</title>
        <authorList>
            <consortium name="DOE Joint Genome Institute"/>
            <person name="Peter M."/>
            <person name="Kohler A."/>
            <person name="Ohm R.A."/>
            <person name="Kuo A."/>
            <person name="Krutzmann J."/>
            <person name="Morin E."/>
            <person name="Arend M."/>
            <person name="Barry K.W."/>
            <person name="Binder M."/>
            <person name="Choi C."/>
            <person name="Clum A."/>
            <person name="Copeland A."/>
            <person name="Grisel N."/>
            <person name="Haridas S."/>
            <person name="Kipfer T."/>
            <person name="LaButti K."/>
            <person name="Lindquist E."/>
            <person name="Lipzen A."/>
            <person name="Maire R."/>
            <person name="Meier B."/>
            <person name="Mihaltcheva S."/>
            <person name="Molinier V."/>
            <person name="Murat C."/>
            <person name="Poggeler S."/>
            <person name="Quandt C.A."/>
            <person name="Sperisen C."/>
            <person name="Tritt A."/>
            <person name="Tisserant E."/>
            <person name="Crous P.W."/>
            <person name="Henrissat B."/>
            <person name="Nehls U."/>
            <person name="Egli S."/>
            <person name="Spatafora J.W."/>
            <person name="Grigoriev I.V."/>
            <person name="Martin F.M."/>
        </authorList>
    </citation>
    <scope>NUCLEOTIDE SEQUENCE [LARGE SCALE GENOMIC DNA]</scope>
    <source>
        <strain evidence="7 8">CBS 459.81</strain>
    </source>
</reference>
<dbReference type="PROSITE" id="PS51360">
    <property type="entry name" value="PLUS3"/>
    <property type="match status" value="1"/>
</dbReference>
<sequence length="464" mass="53918">MDESDSDRDDQVDRSDDVLYPLEGKFIDERDRASLMRMSEVERERLLNEREEEMQQKMFKVELARRVKISERETTNLAERRKRKASSVEPDDSQRKSSRQKIKSSQPLEAYKREREQRGKLRKRQNDRTERDRRSLSHDKAASDVDAEGESEVEWDKDAKSSLAVREEAPPNLNHFEAVRVGRGLFHEVCFFPGFEEAMVGCFVRVGTGVDHSTGKTLYKMAQIKGFSQGKPYGFEGKGERKIYTDQYAIAQHGSIKKEWNFSYLSNGRFTEADLETYKKSQAEHNLRLPSRSFLEQKYYDIKGLENRHWTDADIQQKIDRQNKYMNLATSTPKINLPQKVDNSAQRLWDVNRANRKANQEQIRKALIEERRAQLREREAREKKAKQKEEEEKSKLLKLPKSNIDDLFEGSDRSRSGTPAVTNKASGKNTPAKPEKKGGIPTFKKRNMDDDIISTMDLGIEIDI</sequence>
<feature type="compositionally biased region" description="Polar residues" evidence="5">
    <location>
        <begin position="416"/>
        <end position="429"/>
    </location>
</feature>
<dbReference type="Pfam" id="PF03126">
    <property type="entry name" value="Plus-3"/>
    <property type="match status" value="1"/>
</dbReference>
<keyword evidence="4" id="KW-0539">Nucleus</keyword>
<evidence type="ECO:0000256" key="4">
    <source>
        <dbReference type="ARBA" id="ARBA00023242"/>
    </source>
</evidence>
<dbReference type="GO" id="GO:0003677">
    <property type="term" value="F:DNA binding"/>
    <property type="evidence" value="ECO:0007669"/>
    <property type="project" value="InterPro"/>
</dbReference>
<accession>A0A8E2E5F1</accession>
<dbReference type="InterPro" id="IPR036128">
    <property type="entry name" value="Plus3-like_sf"/>
</dbReference>
<dbReference type="AlphaFoldDB" id="A0A8E2E5F1"/>
<comment type="subcellular location">
    <subcellularLocation>
        <location evidence="1">Nucleus</location>
    </subcellularLocation>
</comment>
<dbReference type="Gene3D" id="3.90.70.200">
    <property type="entry name" value="Plus-3 domain"/>
    <property type="match status" value="1"/>
</dbReference>
<feature type="compositionally biased region" description="Basic and acidic residues" evidence="5">
    <location>
        <begin position="379"/>
        <end position="395"/>
    </location>
</feature>
<evidence type="ECO:0000313" key="7">
    <source>
        <dbReference type="EMBL" id="OCK77667.1"/>
    </source>
</evidence>
<dbReference type="SMART" id="SM00719">
    <property type="entry name" value="Plus3"/>
    <property type="match status" value="1"/>
</dbReference>